<dbReference type="Proteomes" id="UP000243459">
    <property type="component" value="Chromosome 10"/>
</dbReference>
<organism evidence="2 3">
    <name type="scientific">Asparagus officinalis</name>
    <name type="common">Garden asparagus</name>
    <dbReference type="NCBI Taxonomy" id="4686"/>
    <lineage>
        <taxon>Eukaryota</taxon>
        <taxon>Viridiplantae</taxon>
        <taxon>Streptophyta</taxon>
        <taxon>Embryophyta</taxon>
        <taxon>Tracheophyta</taxon>
        <taxon>Spermatophyta</taxon>
        <taxon>Magnoliopsida</taxon>
        <taxon>Liliopsida</taxon>
        <taxon>Asparagales</taxon>
        <taxon>Asparagaceae</taxon>
        <taxon>Asparagoideae</taxon>
        <taxon>Asparagus</taxon>
    </lineage>
</organism>
<protein>
    <submittedName>
        <fullName evidence="2">Uncharacterized protein</fullName>
    </submittedName>
</protein>
<accession>A0A5P1E3F2</accession>
<reference evidence="3" key="1">
    <citation type="journal article" date="2017" name="Nat. Commun.">
        <title>The asparagus genome sheds light on the origin and evolution of a young Y chromosome.</title>
        <authorList>
            <person name="Harkess A."/>
            <person name="Zhou J."/>
            <person name="Xu C."/>
            <person name="Bowers J.E."/>
            <person name="Van der Hulst R."/>
            <person name="Ayyampalayam S."/>
            <person name="Mercati F."/>
            <person name="Riccardi P."/>
            <person name="McKain M.R."/>
            <person name="Kakrana A."/>
            <person name="Tang H."/>
            <person name="Ray J."/>
            <person name="Groenendijk J."/>
            <person name="Arikit S."/>
            <person name="Mathioni S.M."/>
            <person name="Nakano M."/>
            <person name="Shan H."/>
            <person name="Telgmann-Rauber A."/>
            <person name="Kanno A."/>
            <person name="Yue Z."/>
            <person name="Chen H."/>
            <person name="Li W."/>
            <person name="Chen Y."/>
            <person name="Xu X."/>
            <person name="Zhang Y."/>
            <person name="Luo S."/>
            <person name="Chen H."/>
            <person name="Gao J."/>
            <person name="Mao Z."/>
            <person name="Pires J.C."/>
            <person name="Luo M."/>
            <person name="Kudrna D."/>
            <person name="Wing R.A."/>
            <person name="Meyers B.C."/>
            <person name="Yi K."/>
            <person name="Kong H."/>
            <person name="Lavrijsen P."/>
            <person name="Sunseri F."/>
            <person name="Falavigna A."/>
            <person name="Ye Y."/>
            <person name="Leebens-Mack J.H."/>
            <person name="Chen G."/>
        </authorList>
    </citation>
    <scope>NUCLEOTIDE SEQUENCE [LARGE SCALE GENOMIC DNA]</scope>
    <source>
        <strain evidence="3">cv. DH0086</strain>
    </source>
</reference>
<feature type="compositionally biased region" description="Basic residues" evidence="1">
    <location>
        <begin position="40"/>
        <end position="50"/>
    </location>
</feature>
<evidence type="ECO:0000313" key="2">
    <source>
        <dbReference type="EMBL" id="ONK57182.1"/>
    </source>
</evidence>
<gene>
    <name evidence="2" type="ORF">A4U43_C10F17440</name>
</gene>
<dbReference type="EMBL" id="CM007390">
    <property type="protein sequence ID" value="ONK57182.1"/>
    <property type="molecule type" value="Genomic_DNA"/>
</dbReference>
<name>A0A5P1E3F2_ASPOF</name>
<feature type="region of interest" description="Disordered" evidence="1">
    <location>
        <begin position="1"/>
        <end position="123"/>
    </location>
</feature>
<feature type="compositionally biased region" description="Basic and acidic residues" evidence="1">
    <location>
        <begin position="112"/>
        <end position="123"/>
    </location>
</feature>
<evidence type="ECO:0000256" key="1">
    <source>
        <dbReference type="SAM" id="MobiDB-lite"/>
    </source>
</evidence>
<evidence type="ECO:0000313" key="3">
    <source>
        <dbReference type="Proteomes" id="UP000243459"/>
    </source>
</evidence>
<feature type="compositionally biased region" description="Low complexity" evidence="1">
    <location>
        <begin position="57"/>
        <end position="67"/>
    </location>
</feature>
<keyword evidence="3" id="KW-1185">Reference proteome</keyword>
<dbReference type="AlphaFoldDB" id="A0A5P1E3F2"/>
<dbReference type="Gramene" id="ONK57182">
    <property type="protein sequence ID" value="ONK57182"/>
    <property type="gene ID" value="A4U43_C10F17440"/>
</dbReference>
<proteinExistence type="predicted"/>
<sequence>MRRISSKLVPFSPLPHSNFPSLTPPPLHSAASTTIDYQMRSRRKNLRRRAATTVRNRSSLSAAAARSPDGKGGRRGVTAMRADRMSSTPERANSYPDETRGERRVEGKRRRREDDRLLRSLYE</sequence>